<dbReference type="RefSeq" id="WP_152262710.1">
    <property type="nucleotide sequence ID" value="NZ_VOKX01000009.1"/>
</dbReference>
<evidence type="ECO:0000313" key="2">
    <source>
        <dbReference type="Proteomes" id="UP000327000"/>
    </source>
</evidence>
<keyword evidence="2" id="KW-1185">Reference proteome</keyword>
<dbReference type="EMBL" id="VOKX01000009">
    <property type="protein sequence ID" value="KAB7850171.1"/>
    <property type="molecule type" value="Genomic_DNA"/>
</dbReference>
<protein>
    <submittedName>
        <fullName evidence="1">Uncharacterized protein</fullName>
    </submittedName>
</protein>
<accession>A0A5N5WCW5</accession>
<gene>
    <name evidence="1" type="ORF">FRZ00_06120</name>
</gene>
<comment type="caution">
    <text evidence="1">The sequence shown here is derived from an EMBL/GenBank/DDBJ whole genome shotgun (WGS) entry which is preliminary data.</text>
</comment>
<reference evidence="1 2" key="1">
    <citation type="journal article" date="2019" name="Microb. Cell Fact.">
        <title>Exploring novel herbicidin analogues by transcriptional regulator overexpression and MS/MS molecular networking.</title>
        <authorList>
            <person name="Shi Y."/>
            <person name="Gu R."/>
            <person name="Li Y."/>
            <person name="Wang X."/>
            <person name="Ren W."/>
            <person name="Li X."/>
            <person name="Wang L."/>
            <person name="Xie Y."/>
            <person name="Hong B."/>
        </authorList>
    </citation>
    <scope>NUCLEOTIDE SEQUENCE [LARGE SCALE GENOMIC DNA]</scope>
    <source>
        <strain evidence="1 2">US-43</strain>
    </source>
</reference>
<proteinExistence type="predicted"/>
<dbReference type="OrthoDB" id="4282580at2"/>
<name>A0A5N5WCW5_STRMB</name>
<dbReference type="Proteomes" id="UP000327000">
    <property type="component" value="Unassembled WGS sequence"/>
</dbReference>
<sequence length="130" mass="14235">MTEPRYPLTVALPRGRVRHNARHGAGGCVHTLCGKRDKPVGDGANLPWCSACSARPNPLDQRSLPPTATTTPARISLDNLNDDLLDALYDERERLRAFVDLVDEELDAWTDAASPELLRAALDALRPPNT</sequence>
<dbReference type="AlphaFoldDB" id="A0A5N5WCW5"/>
<evidence type="ECO:0000313" key="1">
    <source>
        <dbReference type="EMBL" id="KAB7850171.1"/>
    </source>
</evidence>
<organism evidence="1 2">
    <name type="scientific">Streptomyces mobaraensis</name>
    <name type="common">Streptoverticillium mobaraense</name>
    <dbReference type="NCBI Taxonomy" id="35621"/>
    <lineage>
        <taxon>Bacteria</taxon>
        <taxon>Bacillati</taxon>
        <taxon>Actinomycetota</taxon>
        <taxon>Actinomycetes</taxon>
        <taxon>Kitasatosporales</taxon>
        <taxon>Streptomycetaceae</taxon>
        <taxon>Streptomyces</taxon>
    </lineage>
</organism>